<sequence>MGKFSYDSIRMRPQETIIASDSIAYDFGTSSVYYTNVEGDPVELKDTFLVILKKDKSDGKWKIHREVASAVVE</sequence>
<dbReference type="EMBL" id="ANLA01000009">
    <property type="protein sequence ID" value="EMQ95168.1"/>
    <property type="molecule type" value="Genomic_DNA"/>
</dbReference>
<dbReference type="SUPFAM" id="SSF54427">
    <property type="entry name" value="NTF2-like"/>
    <property type="match status" value="1"/>
</dbReference>
<dbReference type="Proteomes" id="UP000012024">
    <property type="component" value="Unassembled WGS sequence"/>
</dbReference>
<dbReference type="InterPro" id="IPR032710">
    <property type="entry name" value="NTF2-like_dom_sf"/>
</dbReference>
<evidence type="ECO:0000313" key="2">
    <source>
        <dbReference type="Proteomes" id="UP000012024"/>
    </source>
</evidence>
<proteinExistence type="predicted"/>
<protein>
    <recommendedName>
        <fullName evidence="3">DUF4440 domain-containing protein</fullName>
    </recommendedName>
</protein>
<name>M7N9L3_9FLAO</name>
<gene>
    <name evidence="1" type="ORF">D778_02689</name>
</gene>
<comment type="caution">
    <text evidence="1">The sequence shown here is derived from an EMBL/GenBank/DDBJ whole genome shotgun (WGS) entry which is preliminary data.</text>
</comment>
<dbReference type="AlphaFoldDB" id="M7N9L3"/>
<organism evidence="1 2">
    <name type="scientific">Xanthomarina gelatinilytica</name>
    <dbReference type="NCBI Taxonomy" id="1137281"/>
    <lineage>
        <taxon>Bacteria</taxon>
        <taxon>Pseudomonadati</taxon>
        <taxon>Bacteroidota</taxon>
        <taxon>Flavobacteriia</taxon>
        <taxon>Flavobacteriales</taxon>
        <taxon>Flavobacteriaceae</taxon>
        <taxon>Xanthomarina</taxon>
    </lineage>
</organism>
<reference evidence="1 2" key="1">
    <citation type="submission" date="2012-12" db="EMBL/GenBank/DDBJ databases">
        <title>Genome assembly of Formosa sp. AK20.</title>
        <authorList>
            <person name="Kumar R."/>
            <person name="Khatri I."/>
            <person name="Vaidya B."/>
            <person name="Subramanian S."/>
            <person name="Pinnaka A."/>
        </authorList>
    </citation>
    <scope>NUCLEOTIDE SEQUENCE [LARGE SCALE GENOMIC DNA]</scope>
    <source>
        <strain evidence="1 2">AK20</strain>
    </source>
</reference>
<evidence type="ECO:0008006" key="3">
    <source>
        <dbReference type="Google" id="ProtNLM"/>
    </source>
</evidence>
<keyword evidence="2" id="KW-1185">Reference proteome</keyword>
<dbReference type="Gene3D" id="3.10.450.50">
    <property type="match status" value="1"/>
</dbReference>
<evidence type="ECO:0000313" key="1">
    <source>
        <dbReference type="EMBL" id="EMQ95168.1"/>
    </source>
</evidence>
<dbReference type="eggNOG" id="ENOG502ZWU9">
    <property type="taxonomic scope" value="Bacteria"/>
</dbReference>
<accession>M7N9L3</accession>
<dbReference type="PATRIC" id="fig|1137281.3.peg.1278"/>